<dbReference type="SMART" id="SM00449">
    <property type="entry name" value="SPRY"/>
    <property type="match status" value="1"/>
</dbReference>
<dbReference type="Pfam" id="PF13765">
    <property type="entry name" value="PRY"/>
    <property type="match status" value="1"/>
</dbReference>
<dbReference type="InterPro" id="IPR013320">
    <property type="entry name" value="ConA-like_dom_sf"/>
</dbReference>
<dbReference type="InterPro" id="IPR017907">
    <property type="entry name" value="Znf_RING_CS"/>
</dbReference>
<accession>A0A8C8RE14</accession>
<dbReference type="InterPro" id="IPR050143">
    <property type="entry name" value="TRIM/RBCC"/>
</dbReference>
<dbReference type="Proteomes" id="UP000694393">
    <property type="component" value="Unplaced"/>
</dbReference>
<organism evidence="8 9">
    <name type="scientific">Pelusios castaneus</name>
    <name type="common">West African mud turtle</name>
    <dbReference type="NCBI Taxonomy" id="367368"/>
    <lineage>
        <taxon>Eukaryota</taxon>
        <taxon>Metazoa</taxon>
        <taxon>Chordata</taxon>
        <taxon>Craniata</taxon>
        <taxon>Vertebrata</taxon>
        <taxon>Euteleostomi</taxon>
        <taxon>Archelosauria</taxon>
        <taxon>Testudinata</taxon>
        <taxon>Testudines</taxon>
        <taxon>Pleurodira</taxon>
        <taxon>Pelomedusidae</taxon>
        <taxon>Pelusios</taxon>
    </lineage>
</organism>
<dbReference type="InterPro" id="IPR043136">
    <property type="entry name" value="B30.2/SPRY_sf"/>
</dbReference>
<dbReference type="SMART" id="SM00184">
    <property type="entry name" value="RING"/>
    <property type="match status" value="1"/>
</dbReference>
<dbReference type="SUPFAM" id="SSF57850">
    <property type="entry name" value="RING/U-box"/>
    <property type="match status" value="1"/>
</dbReference>
<dbReference type="Gene3D" id="3.30.40.10">
    <property type="entry name" value="Zinc/RING finger domain, C3HC4 (zinc finger)"/>
    <property type="match status" value="1"/>
</dbReference>
<dbReference type="PRINTS" id="PR01407">
    <property type="entry name" value="BUTYPHLNCDUF"/>
</dbReference>
<feature type="domain" description="B30.2/SPRY" evidence="7">
    <location>
        <begin position="226"/>
        <end position="455"/>
    </location>
</feature>
<keyword evidence="1" id="KW-0479">Metal-binding</keyword>
<evidence type="ECO:0000259" key="6">
    <source>
        <dbReference type="PROSITE" id="PS50119"/>
    </source>
</evidence>
<keyword evidence="2 4" id="KW-0863">Zinc-finger</keyword>
<keyword evidence="3" id="KW-0862">Zinc</keyword>
<dbReference type="PROSITE" id="PS00518">
    <property type="entry name" value="ZF_RING_1"/>
    <property type="match status" value="1"/>
</dbReference>
<dbReference type="Gene3D" id="2.60.120.920">
    <property type="match status" value="2"/>
</dbReference>
<evidence type="ECO:0000259" key="7">
    <source>
        <dbReference type="PROSITE" id="PS50188"/>
    </source>
</evidence>
<dbReference type="InterPro" id="IPR003877">
    <property type="entry name" value="SPRY_dom"/>
</dbReference>
<dbReference type="Ensembl" id="ENSPCET00000004202.1">
    <property type="protein sequence ID" value="ENSPCEP00000004073.1"/>
    <property type="gene ID" value="ENSPCEG00000003251.1"/>
</dbReference>
<sequence length="455" mass="51666">MATQSLQDEASCSICLDYFKEPVTLDCGHNFCQTCITQCWGGLETNVSCPECRAIFPQRKLRPNRQLANVVEIAKQLHLQSTQLTEAISACEKHEEALKLFCREDQSPICVVCDRSKEHRSHTVVPIEEASQDYKVGRSFQNQLLLLHCTACRVCAAEGQAQSGQQTENERKKILSEFHMLHEFLEEKELLLLAQLEVLDKEILKRQDEFTIRLTQEISRLSNLISEIEGKFQQPASEFLQVQLCERVLQNTAHPQLVLSENRKCVRWGQARQDVPSNPRRFDPVPCVLGCEGFTSGRHFWEMEVEGSGWAVGVARESVRRKGGVSLEPEEGIWAVGQLNPIQYVGGRFWTVGVARESIRRKGHMIFRPNTGVLGLQKYNHLCVALTSPSNTYVPLKENSNELGVYLDYELGQVSFYNLSNMELVFTFPPVSFNGERVFPYFCVLLSHIKLSPQG</sequence>
<dbReference type="Pfam" id="PF15227">
    <property type="entry name" value="zf-C3HC4_4"/>
    <property type="match status" value="1"/>
</dbReference>
<feature type="domain" description="RING-type" evidence="5">
    <location>
        <begin position="12"/>
        <end position="53"/>
    </location>
</feature>
<dbReference type="InterPro" id="IPR013083">
    <property type="entry name" value="Znf_RING/FYVE/PHD"/>
</dbReference>
<feature type="domain" description="B box-type" evidence="6">
    <location>
        <begin position="86"/>
        <end position="127"/>
    </location>
</feature>
<dbReference type="SMART" id="SM00589">
    <property type="entry name" value="PRY"/>
    <property type="match status" value="1"/>
</dbReference>
<reference evidence="8" key="2">
    <citation type="submission" date="2025-09" db="UniProtKB">
        <authorList>
            <consortium name="Ensembl"/>
        </authorList>
    </citation>
    <scope>IDENTIFICATION</scope>
</reference>
<dbReference type="InterPro" id="IPR001870">
    <property type="entry name" value="B30.2/SPRY"/>
</dbReference>
<evidence type="ECO:0000256" key="4">
    <source>
        <dbReference type="PROSITE-ProRule" id="PRU00024"/>
    </source>
</evidence>
<evidence type="ECO:0000259" key="5">
    <source>
        <dbReference type="PROSITE" id="PS50089"/>
    </source>
</evidence>
<dbReference type="InterPro" id="IPR006574">
    <property type="entry name" value="PRY"/>
</dbReference>
<dbReference type="Pfam" id="PF00643">
    <property type="entry name" value="zf-B_box"/>
    <property type="match status" value="1"/>
</dbReference>
<evidence type="ECO:0000313" key="8">
    <source>
        <dbReference type="Ensembl" id="ENSPCEP00000004073.1"/>
    </source>
</evidence>
<dbReference type="CDD" id="cd12888">
    <property type="entry name" value="SPRY_PRY_TRIM7_like"/>
    <property type="match status" value="1"/>
</dbReference>
<dbReference type="Gene3D" id="3.30.160.60">
    <property type="entry name" value="Classic Zinc Finger"/>
    <property type="match status" value="1"/>
</dbReference>
<dbReference type="SUPFAM" id="SSF49899">
    <property type="entry name" value="Concanavalin A-like lectins/glucanases"/>
    <property type="match status" value="2"/>
</dbReference>
<evidence type="ECO:0000256" key="1">
    <source>
        <dbReference type="ARBA" id="ARBA00022723"/>
    </source>
</evidence>
<protein>
    <recommendedName>
        <fullName evidence="10">Zinc finger protein RFP-like</fullName>
    </recommendedName>
</protein>
<dbReference type="PROSITE" id="PS50089">
    <property type="entry name" value="ZF_RING_2"/>
    <property type="match status" value="1"/>
</dbReference>
<dbReference type="PROSITE" id="PS50188">
    <property type="entry name" value="B302_SPRY"/>
    <property type="match status" value="1"/>
</dbReference>
<reference evidence="8" key="1">
    <citation type="submission" date="2025-08" db="UniProtKB">
        <authorList>
            <consortium name="Ensembl"/>
        </authorList>
    </citation>
    <scope>IDENTIFICATION</scope>
</reference>
<dbReference type="CDD" id="cd16594">
    <property type="entry name" value="RING-HC_TRIM7-like_C-IV"/>
    <property type="match status" value="1"/>
</dbReference>
<dbReference type="CDD" id="cd19762">
    <property type="entry name" value="Bbox2_TRIM7-like"/>
    <property type="match status" value="1"/>
</dbReference>
<dbReference type="SMART" id="SM00336">
    <property type="entry name" value="BBOX"/>
    <property type="match status" value="1"/>
</dbReference>
<proteinExistence type="predicted"/>
<keyword evidence="9" id="KW-1185">Reference proteome</keyword>
<dbReference type="AlphaFoldDB" id="A0A8C8RE14"/>
<dbReference type="PROSITE" id="PS50119">
    <property type="entry name" value="ZF_BBOX"/>
    <property type="match status" value="1"/>
</dbReference>
<dbReference type="InterPro" id="IPR003879">
    <property type="entry name" value="Butyrophylin_SPRY"/>
</dbReference>
<dbReference type="InterPro" id="IPR000315">
    <property type="entry name" value="Znf_B-box"/>
</dbReference>
<dbReference type="Pfam" id="PF00622">
    <property type="entry name" value="SPRY"/>
    <property type="match status" value="2"/>
</dbReference>
<dbReference type="PANTHER" id="PTHR24103">
    <property type="entry name" value="E3 UBIQUITIN-PROTEIN LIGASE TRIM"/>
    <property type="match status" value="1"/>
</dbReference>
<dbReference type="InterPro" id="IPR001841">
    <property type="entry name" value="Znf_RING"/>
</dbReference>
<dbReference type="SUPFAM" id="SSF57845">
    <property type="entry name" value="B-box zinc-binding domain"/>
    <property type="match status" value="1"/>
</dbReference>
<name>A0A8C8RE14_9SAUR</name>
<evidence type="ECO:0000256" key="3">
    <source>
        <dbReference type="ARBA" id="ARBA00022833"/>
    </source>
</evidence>
<evidence type="ECO:0000313" key="9">
    <source>
        <dbReference type="Proteomes" id="UP000694393"/>
    </source>
</evidence>
<evidence type="ECO:0000256" key="2">
    <source>
        <dbReference type="ARBA" id="ARBA00022771"/>
    </source>
</evidence>
<dbReference type="GO" id="GO:0008270">
    <property type="term" value="F:zinc ion binding"/>
    <property type="evidence" value="ECO:0007669"/>
    <property type="project" value="UniProtKB-KW"/>
</dbReference>
<evidence type="ECO:0008006" key="10">
    <source>
        <dbReference type="Google" id="ProtNLM"/>
    </source>
</evidence>